<evidence type="ECO:0000313" key="2">
    <source>
        <dbReference type="Proteomes" id="UP000268857"/>
    </source>
</evidence>
<dbReference type="Proteomes" id="UP000268857">
    <property type="component" value="Unassembled WGS sequence"/>
</dbReference>
<dbReference type="RefSeq" id="WP_016879390.1">
    <property type="nucleotide sequence ID" value="NZ_AJLN01000058.1"/>
</dbReference>
<reference evidence="1 2" key="1">
    <citation type="journal article" date="2019" name="Genome Biol. Evol.">
        <title>Day and night: Metabolic profiles and evolutionary relationships of six axenic non-marine cyanobacteria.</title>
        <authorList>
            <person name="Will S.E."/>
            <person name="Henke P."/>
            <person name="Boedeker C."/>
            <person name="Huang S."/>
            <person name="Brinkmann H."/>
            <person name="Rohde M."/>
            <person name="Jarek M."/>
            <person name="Friedl T."/>
            <person name="Seufert S."/>
            <person name="Schumacher M."/>
            <person name="Overmann J."/>
            <person name="Neumann-Schaal M."/>
            <person name="Petersen J."/>
        </authorList>
    </citation>
    <scope>NUCLEOTIDE SEQUENCE [LARGE SCALE GENOMIC DNA]</scope>
    <source>
        <strain evidence="1 2">PCC 6912</strain>
    </source>
</reference>
<dbReference type="AlphaFoldDB" id="A0A3S0ZTF6"/>
<proteinExistence type="predicted"/>
<keyword evidence="2" id="KW-1185">Reference proteome</keyword>
<comment type="caution">
    <text evidence="1">The sequence shown here is derived from an EMBL/GenBank/DDBJ whole genome shotgun (WGS) entry which is preliminary data.</text>
</comment>
<gene>
    <name evidence="1" type="ORF">PCC6912_40000</name>
</gene>
<sequence length="85" mass="10404">MSKFDFLLREIQADLDIEQLRENRIRSFYARQRAMLARENLLHQELQLEQELLDEYPEMAEFIHQINTVEMEMKSKGFRKILDKM</sequence>
<protein>
    <submittedName>
        <fullName evidence="1">Uncharacterized protein</fullName>
    </submittedName>
</protein>
<accession>A0A3S0ZTF6</accession>
<evidence type="ECO:0000313" key="1">
    <source>
        <dbReference type="EMBL" id="RUR77041.1"/>
    </source>
</evidence>
<organism evidence="1 2">
    <name type="scientific">Chlorogloeopsis fritschii PCC 6912</name>
    <dbReference type="NCBI Taxonomy" id="211165"/>
    <lineage>
        <taxon>Bacteria</taxon>
        <taxon>Bacillati</taxon>
        <taxon>Cyanobacteriota</taxon>
        <taxon>Cyanophyceae</taxon>
        <taxon>Nostocales</taxon>
        <taxon>Chlorogloeopsidaceae</taxon>
        <taxon>Chlorogloeopsis</taxon>
    </lineage>
</organism>
<dbReference type="STRING" id="211165.GCA_000317285_01738"/>
<name>A0A3S0ZTF6_CHLFR</name>
<dbReference type="EMBL" id="RSCJ01000018">
    <property type="protein sequence ID" value="RUR77041.1"/>
    <property type="molecule type" value="Genomic_DNA"/>
</dbReference>